<accession>A0A343TIZ2</accession>
<dbReference type="Proteomes" id="UP000263012">
    <property type="component" value="Chromosome"/>
</dbReference>
<feature type="domain" description="Transcription regulator AsnC/Lrp ligand binding" evidence="1">
    <location>
        <begin position="6"/>
        <end position="77"/>
    </location>
</feature>
<evidence type="ECO:0000313" key="3">
    <source>
        <dbReference type="Proteomes" id="UP000263012"/>
    </source>
</evidence>
<proteinExistence type="predicted"/>
<dbReference type="GeneID" id="37877783"/>
<dbReference type="SUPFAM" id="SSF54909">
    <property type="entry name" value="Dimeric alpha+beta barrel"/>
    <property type="match status" value="1"/>
</dbReference>
<dbReference type="Pfam" id="PF01037">
    <property type="entry name" value="AsnC_trans_reg"/>
    <property type="match status" value="1"/>
</dbReference>
<evidence type="ECO:0000259" key="1">
    <source>
        <dbReference type="Pfam" id="PF01037"/>
    </source>
</evidence>
<gene>
    <name evidence="2" type="primary">arsR12</name>
    <name evidence="2" type="ORF">AArcSl_1434</name>
</gene>
<organism evidence="2 3">
    <name type="scientific">Halalkaliarchaeum desulfuricum</name>
    <dbReference type="NCBI Taxonomy" id="2055893"/>
    <lineage>
        <taxon>Archaea</taxon>
        <taxon>Methanobacteriati</taxon>
        <taxon>Methanobacteriota</taxon>
        <taxon>Stenosarchaea group</taxon>
        <taxon>Halobacteria</taxon>
        <taxon>Halobacteriales</taxon>
        <taxon>Haloferacaceae</taxon>
        <taxon>Halalkaliarchaeum</taxon>
    </lineage>
</organism>
<dbReference type="InterPro" id="IPR011008">
    <property type="entry name" value="Dimeric_a/b-barrel"/>
</dbReference>
<name>A0A343TIZ2_9EURY</name>
<dbReference type="RefSeq" id="WP_119817033.1">
    <property type="nucleotide sequence ID" value="NZ_CP025066.1"/>
</dbReference>
<sequence length="77" mass="8389">MVHAFVMVKADVGEAATMLDRVDSIEDVSEAHVVAGDYDLILELEAPEVYDVLQVTADEVQSLAGITDTKTYVSMEE</sequence>
<dbReference type="EMBL" id="CP025066">
    <property type="protein sequence ID" value="AUX09064.1"/>
    <property type="molecule type" value="Genomic_DNA"/>
</dbReference>
<dbReference type="AlphaFoldDB" id="A0A343TIZ2"/>
<keyword evidence="3" id="KW-1185">Reference proteome</keyword>
<dbReference type="KEGG" id="hdf:AArcSl_1434"/>
<dbReference type="Gene3D" id="3.30.70.920">
    <property type="match status" value="1"/>
</dbReference>
<dbReference type="OrthoDB" id="8136at2157"/>
<evidence type="ECO:0000313" key="2">
    <source>
        <dbReference type="EMBL" id="AUX09064.1"/>
    </source>
</evidence>
<protein>
    <submittedName>
        <fullName evidence="2">ArsR family transcriptional regulator</fullName>
    </submittedName>
</protein>
<reference evidence="3" key="1">
    <citation type="submission" date="2017-11" db="EMBL/GenBank/DDBJ databases">
        <title>Phenotypic and genomic properties of facultatively anaerobic sulfur-reducing natronoarchaea from hypersaline soda lakes.</title>
        <authorList>
            <person name="Sorokin D.Y."/>
            <person name="Kublanov I.V."/>
            <person name="Roman P."/>
            <person name="Sinninghe Damste J.S."/>
            <person name="Golyshin P.N."/>
            <person name="Rojo D."/>
            <person name="Ciordia S."/>
            <person name="Mena M.D.C."/>
            <person name="Ferrer M."/>
            <person name="Messina E."/>
            <person name="Smedile F."/>
            <person name="La Spada G."/>
            <person name="La Cono V."/>
            <person name="Yakimov M.M."/>
        </authorList>
    </citation>
    <scope>NUCLEOTIDE SEQUENCE [LARGE SCALE GENOMIC DNA]</scope>
    <source>
        <strain evidence="3">AArc-Sl</strain>
    </source>
</reference>
<dbReference type="InterPro" id="IPR019887">
    <property type="entry name" value="Tscrpt_reg_AsnC/Lrp_C"/>
</dbReference>